<evidence type="ECO:0000256" key="3">
    <source>
        <dbReference type="ARBA" id="ARBA00006432"/>
    </source>
</evidence>
<feature type="coiled-coil region" evidence="7">
    <location>
        <begin position="1218"/>
        <end position="1315"/>
    </location>
</feature>
<dbReference type="PANTHER" id="PTHR43201">
    <property type="entry name" value="ACYL-COA SYNTHETASE"/>
    <property type="match status" value="1"/>
</dbReference>
<dbReference type="Proteomes" id="UP000292052">
    <property type="component" value="Unassembled WGS sequence"/>
</dbReference>
<accession>A0A482WC88</accession>
<dbReference type="PROSITE" id="PS00455">
    <property type="entry name" value="AMP_BINDING"/>
    <property type="match status" value="1"/>
</dbReference>
<feature type="coiled-coil region" evidence="7">
    <location>
        <begin position="945"/>
        <end position="1014"/>
    </location>
</feature>
<dbReference type="InterPro" id="IPR032143">
    <property type="entry name" value="BORCS7"/>
</dbReference>
<feature type="coiled-coil region" evidence="7">
    <location>
        <begin position="310"/>
        <end position="844"/>
    </location>
</feature>
<feature type="region of interest" description="Disordered" evidence="8">
    <location>
        <begin position="1445"/>
        <end position="1532"/>
    </location>
</feature>
<dbReference type="Pfam" id="PF00501">
    <property type="entry name" value="AMP-binding"/>
    <property type="match status" value="1"/>
</dbReference>
<dbReference type="InterPro" id="IPR000873">
    <property type="entry name" value="AMP-dep_synth/lig_dom"/>
</dbReference>
<feature type="domain" description="AMP-binding enzyme C-terminal" evidence="10">
    <location>
        <begin position="2130"/>
        <end position="2205"/>
    </location>
</feature>
<evidence type="ECO:0000259" key="10">
    <source>
        <dbReference type="Pfam" id="PF13193"/>
    </source>
</evidence>
<keyword evidence="7" id="KW-0175">Coiled coil</keyword>
<comment type="caution">
    <text evidence="11">The sequence shown here is derived from an EMBL/GenBank/DDBJ whole genome shotgun (WGS) entry which is preliminary data.</text>
</comment>
<reference evidence="11 12" key="1">
    <citation type="submission" date="2017-03" db="EMBL/GenBank/DDBJ databases">
        <title>Genome of the blue death feigning beetle - Asbolus verrucosus.</title>
        <authorList>
            <person name="Rider S.D."/>
        </authorList>
    </citation>
    <scope>NUCLEOTIDE SEQUENCE [LARGE SCALE GENOMIC DNA]</scope>
    <source>
        <strain evidence="11">Butters</strain>
        <tissue evidence="11">Head and leg muscle</tissue>
    </source>
</reference>
<evidence type="ECO:0000256" key="8">
    <source>
        <dbReference type="SAM" id="MobiDB-lite"/>
    </source>
</evidence>
<keyword evidence="6" id="KW-0458">Lysosome</keyword>
<comment type="subcellular location">
    <subcellularLocation>
        <location evidence="1">Lysosome membrane</location>
    </subcellularLocation>
</comment>
<protein>
    <recommendedName>
        <fullName evidence="4">BLOC-1-related complex subunit 7</fullName>
    </recommendedName>
</protein>
<feature type="coiled-coil region" evidence="7">
    <location>
        <begin position="880"/>
        <end position="907"/>
    </location>
</feature>
<dbReference type="Pfam" id="PF16088">
    <property type="entry name" value="BORCS7"/>
    <property type="match status" value="1"/>
</dbReference>
<evidence type="ECO:0000256" key="6">
    <source>
        <dbReference type="ARBA" id="ARBA00023228"/>
    </source>
</evidence>
<evidence type="ECO:0000313" key="12">
    <source>
        <dbReference type="Proteomes" id="UP000292052"/>
    </source>
</evidence>
<dbReference type="SUPFAM" id="SSF57997">
    <property type="entry name" value="Tropomyosin"/>
    <property type="match status" value="2"/>
</dbReference>
<evidence type="ECO:0000256" key="5">
    <source>
        <dbReference type="ARBA" id="ARBA00023136"/>
    </source>
</evidence>
<name>A0A482WC88_ASBVE</name>
<feature type="coiled-coil region" evidence="7">
    <location>
        <begin position="5"/>
        <end position="277"/>
    </location>
</feature>
<comment type="similarity">
    <text evidence="3">Belongs to the ATP-dependent AMP-binding enzyme family.</text>
</comment>
<dbReference type="Pfam" id="PF13193">
    <property type="entry name" value="AMP-binding_C"/>
    <property type="match status" value="1"/>
</dbReference>
<dbReference type="Gene3D" id="1.20.5.4090">
    <property type="match status" value="1"/>
</dbReference>
<dbReference type="SUPFAM" id="SSF56801">
    <property type="entry name" value="Acetyl-CoA synthetase-like"/>
    <property type="match status" value="1"/>
</dbReference>
<keyword evidence="12" id="KW-1185">Reference proteome</keyword>
<dbReference type="EMBL" id="QDEB01011720">
    <property type="protein sequence ID" value="RZC42018.1"/>
    <property type="molecule type" value="Genomic_DNA"/>
</dbReference>
<dbReference type="GO" id="GO:0031956">
    <property type="term" value="F:medium-chain fatty acid-CoA ligase activity"/>
    <property type="evidence" value="ECO:0007669"/>
    <property type="project" value="TreeGrafter"/>
</dbReference>
<dbReference type="Gene3D" id="3.30.300.30">
    <property type="match status" value="1"/>
</dbReference>
<dbReference type="InterPro" id="IPR025110">
    <property type="entry name" value="AMP-bd_C"/>
</dbReference>
<dbReference type="Gene3D" id="3.40.50.12780">
    <property type="entry name" value="N-terminal domain of ligase-like"/>
    <property type="match status" value="1"/>
</dbReference>
<dbReference type="InterPro" id="IPR045851">
    <property type="entry name" value="AMP-bd_C_sf"/>
</dbReference>
<evidence type="ECO:0000256" key="4">
    <source>
        <dbReference type="ARBA" id="ARBA00022295"/>
    </source>
</evidence>
<feature type="compositionally biased region" description="Basic and acidic residues" evidence="8">
    <location>
        <begin position="1483"/>
        <end position="1493"/>
    </location>
</feature>
<feature type="domain" description="AMP-dependent synthetase/ligase" evidence="9">
    <location>
        <begin position="1679"/>
        <end position="2077"/>
    </location>
</feature>
<keyword evidence="5" id="KW-0472">Membrane</keyword>
<dbReference type="InterPro" id="IPR042099">
    <property type="entry name" value="ANL_N_sf"/>
</dbReference>
<organism evidence="11 12">
    <name type="scientific">Asbolus verrucosus</name>
    <name type="common">Desert ironclad beetle</name>
    <dbReference type="NCBI Taxonomy" id="1661398"/>
    <lineage>
        <taxon>Eukaryota</taxon>
        <taxon>Metazoa</taxon>
        <taxon>Ecdysozoa</taxon>
        <taxon>Arthropoda</taxon>
        <taxon>Hexapoda</taxon>
        <taxon>Insecta</taxon>
        <taxon>Pterygota</taxon>
        <taxon>Neoptera</taxon>
        <taxon>Endopterygota</taxon>
        <taxon>Coleoptera</taxon>
        <taxon>Polyphaga</taxon>
        <taxon>Cucujiformia</taxon>
        <taxon>Tenebrionidae</taxon>
        <taxon>Pimeliinae</taxon>
        <taxon>Asbolus</taxon>
    </lineage>
</organism>
<comment type="similarity">
    <text evidence="2">Belongs to the BORCS7 family.</text>
</comment>
<gene>
    <name evidence="11" type="ORF">BDFB_002561</name>
</gene>
<feature type="compositionally biased region" description="Polar residues" evidence="8">
    <location>
        <begin position="1508"/>
        <end position="1532"/>
    </location>
</feature>
<evidence type="ECO:0000256" key="2">
    <source>
        <dbReference type="ARBA" id="ARBA00005433"/>
    </source>
</evidence>
<dbReference type="InterPro" id="IPR020845">
    <property type="entry name" value="AMP-binding_CS"/>
</dbReference>
<evidence type="ECO:0000313" key="11">
    <source>
        <dbReference type="EMBL" id="RZC42018.1"/>
    </source>
</evidence>
<dbReference type="STRING" id="1661398.A0A482WC88"/>
<dbReference type="GO" id="GO:0005765">
    <property type="term" value="C:lysosomal membrane"/>
    <property type="evidence" value="ECO:0007669"/>
    <property type="project" value="UniProtKB-SubCell"/>
</dbReference>
<evidence type="ECO:0000256" key="1">
    <source>
        <dbReference type="ARBA" id="ARBA00004656"/>
    </source>
</evidence>
<proteinExistence type="inferred from homology"/>
<dbReference type="GO" id="GO:0006631">
    <property type="term" value="P:fatty acid metabolic process"/>
    <property type="evidence" value="ECO:0007669"/>
    <property type="project" value="TreeGrafter"/>
</dbReference>
<dbReference type="CDD" id="cd05941">
    <property type="entry name" value="MCS"/>
    <property type="match status" value="1"/>
</dbReference>
<evidence type="ECO:0000259" key="9">
    <source>
        <dbReference type="Pfam" id="PF00501"/>
    </source>
</evidence>
<feature type="compositionally biased region" description="Basic and acidic residues" evidence="8">
    <location>
        <begin position="1446"/>
        <end position="1455"/>
    </location>
</feature>
<evidence type="ECO:0000256" key="7">
    <source>
        <dbReference type="SAM" id="Coils"/>
    </source>
</evidence>
<feature type="coiled-coil region" evidence="7">
    <location>
        <begin position="1049"/>
        <end position="1124"/>
    </location>
</feature>
<dbReference type="OrthoDB" id="2962993at2759"/>
<dbReference type="PANTHER" id="PTHR43201:SF8">
    <property type="entry name" value="ACYL-COA SYNTHETASE FAMILY MEMBER 3"/>
    <property type="match status" value="1"/>
</dbReference>
<sequence>MERRNEELLAQVEILQKQLSGAISALEASRKEAEELKSAHGVLEICLDQAETCSAKLRVELEEVKLENQKVIGDLGETKENSIKLEKEKENLLTKLKKSEEKLELVGKESDELKESKSALEARLHEAETVSASLRTELEGASMKFESEKEAFLSKLDGLEKKNKNLLSQTETLQKQLADATDGLETNKKETEELREAHDVLESHSEKLSREVEALQLELNESKCYSDDLEKEKESLVLQFQQKHVELESIKKQLSEATKQSEELKEIQNALEVQLSETQAFSETVKGELEKIRFDNQTLNGHLEVSNDYSKTLKLEKEELSTKLQQSNETCENFDRKNAELLSQIETLQKQLEVLEERLNETTTCSEKLQTELRASQLENRSVTAQFEVTKESLAKLKKEQTAAATKLQDSNQKHESLNKELSKTLNNLKSSNKELNEMKEENAKLSSKNENLEKEFSETTNNLDELKLAKDACEKELNETKAVLEEVELEHRKTKESLIELENERENLLSKLEESEGKNALCQRKNHELLSQNKILQSELCKTADDLEFTKKRSKELKEAKNVFEKQSNEASALSQMLKMEFEDLQSANEKTNAQLDETRENLKILTNEKENLSAKLKEADERNEELLALTENLQKQISEASNNLELSKNRSQELQEMQSDLEKQLVEMQASLDDLRVEKQKTYESLTRLEEERESLIKESERLAEVQNELQTLQKLLSAKENGLEELENDQKQLSREKEDLMKMVEEAKLEREEKKLEIATLQEKLERLIEEKVKLEKKVEVEEFVASETQEKMKALEETLQDYTITISGLKSVIDNNLESLETLKDDKSKLVDELFEIKNKEKETVVMIIELLKENKIDCGEANAEADVKSFISVHLGKVLDTKTGLERQMEELKAEVVATKKMNSSFKDMVEKLQILVMDQVELGSLESLKSSFDNIHDKINEALQLKQKLSEDLNRLENDKLDMFKELENVKIKNEEMKKVKVELEKGLEEEKEKVKNLSKELENLSMMKTKPEKENILGISTKSNKSREEELKKENMMLKKKVVLTENAKNNLEKVLKELRQEKKKNEDVTSPTHNDILYKKLLQEYIQVKEEHERIVKEKDAKYEEISKQFEELKNLKPVTIKSEDGKLVQDLQNIREAYANVMSVNSKLELEIVTLRKLIEGRNSELSDLCHVKEAYEKLLEENNKVMMEIDTVKYKRMRDKEEFIRLLKKEREETVNRETKKIQDIRTEYEGKLEKMKEKMLTLYREEVNKKVKSVKEGKNENTTLLKTIATLRSELLEADQKIQLLEMEREILKANKKLENELKVLPIQSISSVTVTTRNEERASTLPRPTITEEVTVSRRTSISGIPNLQMEDEEDLFNDKYLTDLKEGRCALPSNRESTTSRFSELAWRNSLVPPHLKSSYPAELQFISPTRFKDEDIKTGNVELDDSLCKLLPGEKPRKKDFGTTSYKRPGPPTPSKNGGRLSLQGNEVHPMREHCEAKTPKKSTPSRIRALFSGRNSSTREGSESQNNTTPSRVMASASSTSARSLFADSKMRLADRVQVNVNNISSLARQITRGSKSSEILMHSARNFAVQEHLMDNSESNLKKMQLLCVHLGYQHDSMLKSAQQIEEVKEQVFVARNCEKTMSLLSRRLQACLRLPRLAIQARLQQTKPKLSVSGDVVPIFGNARLFPDKIALRDATSSYTYANIFVSAKELAGTITGQLDGKTNQRVMFLCSNDADYVITLWAIWMSGQIAVPLSPLHPKNLLLYYANDTNANLLITTSQYVELMQRVAKNTNTKLHVLDDKSRLHASEKVAKTKSDLEAPLSLSFYGRGNALILYTSGTTGNPKGVVLTHKNLVFQVNTLLEAWKWAQSDIILHTLPLHHVHGIINALLCPLYIGAKTIMLPKFNANSVWTYLLGVNAKPDDRRITVYMAVPTIYSKLIDEYQKVFSVDSKMVEYIKNTLKNKMRLMVSGSAPLPKPVYEKWLAISGHRLLERYGMTEIGMCLSNLYDSEREPGYVGLPLPGVSVRLVQNDKNNKYITALECTNNNGEITCESNEKLIEDNCLNGELVVKSDGVFKEYYNRPEATKKEFIEEGWFKTGDLSSYSLDKNIFKILGRKSADIIKSGGYKISALEIETVLLGHEGIKDCIVVGLNDEKYGQKVAAIIVLKEGKEMTVETLKDWASQKLPKYSIPTVLEVVKEMQKNAMGKVNKKELVNTVFGGGK</sequence>